<keyword evidence="3" id="KW-1185">Reference proteome</keyword>
<organism evidence="2 3">
    <name type="scientific">Sphingomonas endophytica</name>
    <dbReference type="NCBI Taxonomy" id="869719"/>
    <lineage>
        <taxon>Bacteria</taxon>
        <taxon>Pseudomonadati</taxon>
        <taxon>Pseudomonadota</taxon>
        <taxon>Alphaproteobacteria</taxon>
        <taxon>Sphingomonadales</taxon>
        <taxon>Sphingomonadaceae</taxon>
        <taxon>Sphingomonas</taxon>
    </lineage>
</organism>
<evidence type="ECO:0000256" key="1">
    <source>
        <dbReference type="SAM" id="Phobius"/>
    </source>
</evidence>
<reference evidence="2 3" key="1">
    <citation type="journal article" date="2016" name="Front. Microbiol.">
        <title>Genomic Resource of Rice Seed Associated Bacteria.</title>
        <authorList>
            <person name="Midha S."/>
            <person name="Bansal K."/>
            <person name="Sharma S."/>
            <person name="Kumar N."/>
            <person name="Patil P.P."/>
            <person name="Chaudhry V."/>
            <person name="Patil P.B."/>
        </authorList>
    </citation>
    <scope>NUCLEOTIDE SEQUENCE [LARGE SCALE GENOMIC DNA]</scope>
    <source>
        <strain evidence="2 3">NS334</strain>
    </source>
</reference>
<accession>A0A147I591</accession>
<sequence>MKNEAPHGPERRGFRHRIRELRVTLWTLIVPPSVWAVHFLFCYLWAAVSCAKLGELPRFTVAFVIGTVVAEAIILASGWIAWLQTHTPGDPAPHDQGTDVDRLRFLAMSTLLLAGLSFIAVIFTAVPALMLTDCR</sequence>
<dbReference type="EMBL" id="LDTB01000016">
    <property type="protein sequence ID" value="KTT73756.1"/>
    <property type="molecule type" value="Genomic_DNA"/>
</dbReference>
<keyword evidence="1" id="KW-0812">Transmembrane</keyword>
<keyword evidence="1" id="KW-1133">Transmembrane helix</keyword>
<name>A0A147I591_9SPHN</name>
<proteinExistence type="predicted"/>
<protein>
    <submittedName>
        <fullName evidence="2">Membrane protein</fullName>
    </submittedName>
</protein>
<feature type="transmembrane region" description="Helical" evidence="1">
    <location>
        <begin position="59"/>
        <end position="82"/>
    </location>
</feature>
<dbReference type="RefSeq" id="WP_058755228.1">
    <property type="nucleotide sequence ID" value="NZ_LDTB01000016.1"/>
</dbReference>
<feature type="transmembrane region" description="Helical" evidence="1">
    <location>
        <begin position="103"/>
        <end position="130"/>
    </location>
</feature>
<dbReference type="OrthoDB" id="7264282at2"/>
<dbReference type="AlphaFoldDB" id="A0A147I591"/>
<feature type="transmembrane region" description="Helical" evidence="1">
    <location>
        <begin position="21"/>
        <end position="47"/>
    </location>
</feature>
<comment type="caution">
    <text evidence="2">The sequence shown here is derived from an EMBL/GenBank/DDBJ whole genome shotgun (WGS) entry which is preliminary data.</text>
</comment>
<evidence type="ECO:0000313" key="2">
    <source>
        <dbReference type="EMBL" id="KTT73756.1"/>
    </source>
</evidence>
<keyword evidence="1" id="KW-0472">Membrane</keyword>
<dbReference type="PATRIC" id="fig|869719.3.peg.875"/>
<dbReference type="Proteomes" id="UP000074310">
    <property type="component" value="Unassembled WGS sequence"/>
</dbReference>
<evidence type="ECO:0000313" key="3">
    <source>
        <dbReference type="Proteomes" id="UP000074310"/>
    </source>
</evidence>
<gene>
    <name evidence="2" type="ORF">NS334_06855</name>
</gene>